<reference evidence="3" key="1">
    <citation type="submission" date="2022-11" db="UniProtKB">
        <authorList>
            <consortium name="WormBaseParasite"/>
        </authorList>
    </citation>
    <scope>IDENTIFICATION</scope>
</reference>
<dbReference type="InterPro" id="IPR015897">
    <property type="entry name" value="CHK_kinase-like"/>
</dbReference>
<evidence type="ECO:0000259" key="1">
    <source>
        <dbReference type="SMART" id="SM00587"/>
    </source>
</evidence>
<sequence>MVNSQEHILNTPFTLEFVLGQVKSSGENGETLADQLLSYEVHEISGGSAFFSRILKIDFNWRNSKFEPKSVVLKVPGVQNLNGLMSAALSGEELEKMVDGSNEYLEYCHSQEIIFYKQFYQIDPTLKLPKVYYGHEYRRNHNKGLIIMEDLTKRATTLKMLPALSNVPPGEDEFLAQMKGASNKLREIQPEVFNSLLDRAEKFFTKEAGEQIGYKEPKFGFPPAIVHGDLWSPNILFTKDENENASNELAAIIDWQSAHPGNPCEDIARLLSANTPADYRRSNTQRLLKLYKEKVDFYLGYELFTLDQLNDAYRHCLAHACAYFAFGAPMYHDMPSIIHGNDPEAQQRELLNRVQSFFEDALEQYPL</sequence>
<protein>
    <submittedName>
        <fullName evidence="3">CHK kinase-like domain-containing protein</fullName>
    </submittedName>
</protein>
<keyword evidence="2" id="KW-1185">Reference proteome</keyword>
<dbReference type="InterPro" id="IPR012877">
    <property type="entry name" value="Dhs-27"/>
</dbReference>
<dbReference type="SMART" id="SM00587">
    <property type="entry name" value="CHK"/>
    <property type="match status" value="1"/>
</dbReference>
<dbReference type="Pfam" id="PF07914">
    <property type="entry name" value="DUF1679"/>
    <property type="match status" value="2"/>
</dbReference>
<proteinExistence type="predicted"/>
<organism evidence="2 3">
    <name type="scientific">Acrobeloides nanus</name>
    <dbReference type="NCBI Taxonomy" id="290746"/>
    <lineage>
        <taxon>Eukaryota</taxon>
        <taxon>Metazoa</taxon>
        <taxon>Ecdysozoa</taxon>
        <taxon>Nematoda</taxon>
        <taxon>Chromadorea</taxon>
        <taxon>Rhabditida</taxon>
        <taxon>Tylenchina</taxon>
        <taxon>Cephalobomorpha</taxon>
        <taxon>Cephaloboidea</taxon>
        <taxon>Cephalobidae</taxon>
        <taxon>Acrobeloides</taxon>
    </lineage>
</organism>
<dbReference type="InterPro" id="IPR052961">
    <property type="entry name" value="Oxido-Kinase-like_Enzymes"/>
</dbReference>
<evidence type="ECO:0000313" key="3">
    <source>
        <dbReference type="WBParaSite" id="ACRNAN_Path_452.g1716.t1"/>
    </source>
</evidence>
<accession>A0A914C781</accession>
<dbReference type="Proteomes" id="UP000887540">
    <property type="component" value="Unplaced"/>
</dbReference>
<evidence type="ECO:0000313" key="2">
    <source>
        <dbReference type="Proteomes" id="UP000887540"/>
    </source>
</evidence>
<dbReference type="SUPFAM" id="SSF56112">
    <property type="entry name" value="Protein kinase-like (PK-like)"/>
    <property type="match status" value="1"/>
</dbReference>
<feature type="domain" description="CHK kinase-like" evidence="1">
    <location>
        <begin position="146"/>
        <end position="301"/>
    </location>
</feature>
<dbReference type="InterPro" id="IPR011009">
    <property type="entry name" value="Kinase-like_dom_sf"/>
</dbReference>
<dbReference type="PANTHER" id="PTHR23020">
    <property type="entry name" value="UNCHARACTERIZED NUCLEAR HORMONE RECEPTOR-RELATED"/>
    <property type="match status" value="1"/>
</dbReference>
<dbReference type="AlphaFoldDB" id="A0A914C781"/>
<dbReference type="PANTHER" id="PTHR23020:SF41">
    <property type="entry name" value="AMINOGLYCOSIDE PHOSPHOTRANSFERASE DOMAIN-CONTAINING PROTEIN"/>
    <property type="match status" value="1"/>
</dbReference>
<name>A0A914C781_9BILA</name>
<dbReference type="Gene3D" id="3.90.1200.10">
    <property type="match status" value="1"/>
</dbReference>
<dbReference type="WBParaSite" id="ACRNAN_Path_452.g1716.t1">
    <property type="protein sequence ID" value="ACRNAN_Path_452.g1716.t1"/>
    <property type="gene ID" value="ACRNAN_Path_452.g1716"/>
</dbReference>